<proteinExistence type="inferred from homology"/>
<dbReference type="PANTHER" id="PTHR22298">
    <property type="entry name" value="ENDO-1,4-BETA-GLUCANASE"/>
    <property type="match status" value="1"/>
</dbReference>
<evidence type="ECO:0000256" key="2">
    <source>
        <dbReference type="ARBA" id="ARBA00007072"/>
    </source>
</evidence>
<evidence type="ECO:0000256" key="6">
    <source>
        <dbReference type="ARBA" id="ARBA00023295"/>
    </source>
</evidence>
<feature type="compositionally biased region" description="Low complexity" evidence="11">
    <location>
        <begin position="412"/>
        <end position="429"/>
    </location>
</feature>
<dbReference type="STRING" id="105231.A0A1Y1II63"/>
<evidence type="ECO:0000256" key="9">
    <source>
        <dbReference type="PROSITE-ProRule" id="PRU10060"/>
    </source>
</evidence>
<dbReference type="GO" id="GO:0030245">
    <property type="term" value="P:cellulose catabolic process"/>
    <property type="evidence" value="ECO:0007669"/>
    <property type="project" value="UniProtKB-KW"/>
</dbReference>
<dbReference type="InterPro" id="IPR001701">
    <property type="entry name" value="Glyco_hydro_9"/>
</dbReference>
<protein>
    <recommendedName>
        <fullName evidence="10">Endoglucanase</fullName>
        <ecNumber evidence="10">3.2.1.4</ecNumber>
    </recommendedName>
</protein>
<dbReference type="InterPro" id="IPR012341">
    <property type="entry name" value="6hp_glycosidase-like_sf"/>
</dbReference>
<keyword evidence="7 8" id="KW-0624">Polysaccharide degradation</keyword>
<feature type="region of interest" description="Disordered" evidence="11">
    <location>
        <begin position="410"/>
        <end position="429"/>
    </location>
</feature>
<dbReference type="Gene3D" id="1.50.10.10">
    <property type="match status" value="2"/>
</dbReference>
<name>A0A1Y1II63_KLENI</name>
<dbReference type="Proteomes" id="UP000054558">
    <property type="component" value="Unassembled WGS sequence"/>
</dbReference>
<evidence type="ECO:0000256" key="11">
    <source>
        <dbReference type="SAM" id="MobiDB-lite"/>
    </source>
</evidence>
<dbReference type="EC" id="3.2.1.4" evidence="10"/>
<accession>A0A1Y1II63</accession>
<dbReference type="InterPro" id="IPR008928">
    <property type="entry name" value="6-hairpin_glycosidase_sf"/>
</dbReference>
<feature type="active site" evidence="8">
    <location>
        <position position="326"/>
    </location>
</feature>
<keyword evidence="14" id="KW-1185">Reference proteome</keyword>
<dbReference type="OMA" id="MYMSYIN"/>
<dbReference type="InterPro" id="IPR018221">
    <property type="entry name" value="Glyco_hydro_9_His_AS"/>
</dbReference>
<feature type="domain" description="Glycoside hydrolase family 9" evidence="12">
    <location>
        <begin position="5"/>
        <end position="136"/>
    </location>
</feature>
<evidence type="ECO:0000313" key="13">
    <source>
        <dbReference type="EMBL" id="GAQ90575.1"/>
    </source>
</evidence>
<feature type="active site" evidence="9">
    <location>
        <position position="374"/>
    </location>
</feature>
<dbReference type="InterPro" id="IPR033126">
    <property type="entry name" value="Glyco_hydro_9_Asp/Glu_AS"/>
</dbReference>
<keyword evidence="5 8" id="KW-0119">Carbohydrate metabolism</keyword>
<reference evidence="13 14" key="1">
    <citation type="journal article" date="2014" name="Nat. Commun.">
        <title>Klebsormidium flaccidum genome reveals primary factors for plant terrestrial adaptation.</title>
        <authorList>
            <person name="Hori K."/>
            <person name="Maruyama F."/>
            <person name="Fujisawa T."/>
            <person name="Togashi T."/>
            <person name="Yamamoto N."/>
            <person name="Seo M."/>
            <person name="Sato S."/>
            <person name="Yamada T."/>
            <person name="Mori H."/>
            <person name="Tajima N."/>
            <person name="Moriyama T."/>
            <person name="Ikeuchi M."/>
            <person name="Watanabe M."/>
            <person name="Wada H."/>
            <person name="Kobayashi K."/>
            <person name="Saito M."/>
            <person name="Masuda T."/>
            <person name="Sasaki-Sekimoto Y."/>
            <person name="Mashiguchi K."/>
            <person name="Awai K."/>
            <person name="Shimojima M."/>
            <person name="Masuda S."/>
            <person name="Iwai M."/>
            <person name="Nobusawa T."/>
            <person name="Narise T."/>
            <person name="Kondo S."/>
            <person name="Saito H."/>
            <person name="Sato R."/>
            <person name="Murakawa M."/>
            <person name="Ihara Y."/>
            <person name="Oshima-Yamada Y."/>
            <person name="Ohtaka K."/>
            <person name="Satoh M."/>
            <person name="Sonobe K."/>
            <person name="Ishii M."/>
            <person name="Ohtani R."/>
            <person name="Kanamori-Sato M."/>
            <person name="Honoki R."/>
            <person name="Miyazaki D."/>
            <person name="Mochizuki H."/>
            <person name="Umetsu J."/>
            <person name="Higashi K."/>
            <person name="Shibata D."/>
            <person name="Kamiya Y."/>
            <person name="Sato N."/>
            <person name="Nakamura Y."/>
            <person name="Tabata S."/>
            <person name="Ida S."/>
            <person name="Kurokawa K."/>
            <person name="Ohta H."/>
        </authorList>
    </citation>
    <scope>NUCLEOTIDE SEQUENCE [LARGE SCALE GENOMIC DNA]</scope>
    <source>
        <strain evidence="13 14">NIES-2285</strain>
    </source>
</reference>
<dbReference type="SUPFAM" id="SSF48208">
    <property type="entry name" value="Six-hairpin glycosidases"/>
    <property type="match status" value="1"/>
</dbReference>
<evidence type="ECO:0000256" key="7">
    <source>
        <dbReference type="ARBA" id="ARBA00023326"/>
    </source>
</evidence>
<evidence type="ECO:0000256" key="3">
    <source>
        <dbReference type="ARBA" id="ARBA00022801"/>
    </source>
</evidence>
<evidence type="ECO:0000256" key="10">
    <source>
        <dbReference type="RuleBase" id="RU361166"/>
    </source>
</evidence>
<sequence length="445" mass="48186">MCDVYSDALSKGLLFFEAQRSGKLPADNRIPWRGDSCLSDGSDVGLDLSRAYFDSGDHVVFGLPLSFTLSMMAFGLVEYGDLYGTEQDRAVAALKWGTDWLLRAHHSENELYVQVGDGEKDHACWTRPEDLDMERSTELQAAFYKSYSGYGDELLWAAAWLHRATSDPTYIAYMTGPNSNDGPLNWKGTASEISWDDKRAAAQLLAARLVLLGQQPSGTALDHYKKALDGFVCSYVTGNTPETAAGLPWIREWLPLQYVTTSAFVIAVYGDLLRQANASLTCSGSTYTSDMLLAYSKKQADYILGANPRGISYMVGLGESFPQRVHHRAASIPKDGVHYKCGEGFKFFQTSDPNPNVLEGAIVGGPDQADNFQDARTNFKQSEASTYTNAPFLGLVARLSSSRALPLATPVPTSAGQPAPAATPAATTPDVAPGPVACDCDCEGF</sequence>
<dbReference type="PROSITE" id="PS00592">
    <property type="entry name" value="GH9_2"/>
    <property type="match status" value="1"/>
</dbReference>
<comment type="similarity">
    <text evidence="2 8 10">Belongs to the glycosyl hydrolase 9 (cellulase E) family.</text>
</comment>
<keyword evidence="6 8" id="KW-0326">Glycosidase</keyword>
<evidence type="ECO:0000256" key="8">
    <source>
        <dbReference type="PROSITE-ProRule" id="PRU10059"/>
    </source>
</evidence>
<feature type="domain" description="Glycoside hydrolase family 9" evidence="12">
    <location>
        <begin position="141"/>
        <end position="395"/>
    </location>
</feature>
<evidence type="ECO:0000259" key="12">
    <source>
        <dbReference type="Pfam" id="PF00759"/>
    </source>
</evidence>
<feature type="active site" evidence="9">
    <location>
        <position position="383"/>
    </location>
</feature>
<dbReference type="EMBL" id="DF237607">
    <property type="protein sequence ID" value="GAQ90575.1"/>
    <property type="molecule type" value="Genomic_DNA"/>
</dbReference>
<keyword evidence="3 8" id="KW-0378">Hydrolase</keyword>
<evidence type="ECO:0000256" key="1">
    <source>
        <dbReference type="ARBA" id="ARBA00000966"/>
    </source>
</evidence>
<comment type="catalytic activity">
    <reaction evidence="1 10">
        <text>Endohydrolysis of (1-&gt;4)-beta-D-glucosidic linkages in cellulose, lichenin and cereal beta-D-glucans.</text>
        <dbReference type="EC" id="3.2.1.4"/>
    </reaction>
</comment>
<dbReference type="OrthoDB" id="10257085at2759"/>
<keyword evidence="4 10" id="KW-0136">Cellulose degradation</keyword>
<evidence type="ECO:0000313" key="14">
    <source>
        <dbReference type="Proteomes" id="UP000054558"/>
    </source>
</evidence>
<dbReference type="GO" id="GO:0008810">
    <property type="term" value="F:cellulase activity"/>
    <property type="evidence" value="ECO:0007669"/>
    <property type="project" value="UniProtKB-EC"/>
</dbReference>
<organism evidence="13 14">
    <name type="scientific">Klebsormidium nitens</name>
    <name type="common">Green alga</name>
    <name type="synonym">Ulothrix nitens</name>
    <dbReference type="NCBI Taxonomy" id="105231"/>
    <lineage>
        <taxon>Eukaryota</taxon>
        <taxon>Viridiplantae</taxon>
        <taxon>Streptophyta</taxon>
        <taxon>Klebsormidiophyceae</taxon>
        <taxon>Klebsormidiales</taxon>
        <taxon>Klebsormidiaceae</taxon>
        <taxon>Klebsormidium</taxon>
    </lineage>
</organism>
<evidence type="ECO:0000256" key="4">
    <source>
        <dbReference type="ARBA" id="ARBA00023001"/>
    </source>
</evidence>
<gene>
    <name evidence="13" type="ORF">KFL_006580030</name>
</gene>
<dbReference type="Pfam" id="PF00759">
    <property type="entry name" value="Glyco_hydro_9"/>
    <property type="match status" value="2"/>
</dbReference>
<evidence type="ECO:0000256" key="5">
    <source>
        <dbReference type="ARBA" id="ARBA00023277"/>
    </source>
</evidence>
<dbReference type="PROSITE" id="PS00698">
    <property type="entry name" value="GH9_3"/>
    <property type="match status" value="1"/>
</dbReference>
<dbReference type="AlphaFoldDB" id="A0A1Y1II63"/>